<dbReference type="RefSeq" id="WP_284827073.1">
    <property type="nucleotide sequence ID" value="NZ_JASOOY020000001.1"/>
</dbReference>
<evidence type="ECO:0000259" key="1">
    <source>
        <dbReference type="Pfam" id="PF01656"/>
    </source>
</evidence>
<dbReference type="PANTHER" id="PTHR13696">
    <property type="entry name" value="P-LOOP CONTAINING NUCLEOSIDE TRIPHOSPHATE HYDROLASE"/>
    <property type="match status" value="1"/>
</dbReference>
<dbReference type="CDD" id="cd02042">
    <property type="entry name" value="ParAB_family"/>
    <property type="match status" value="1"/>
</dbReference>
<comment type="caution">
    <text evidence="2">The sequence shown here is derived from an EMBL/GenBank/DDBJ whole genome shotgun (WGS) entry which is preliminary data.</text>
</comment>
<accession>A0AAW9SSC4</accession>
<proteinExistence type="predicted"/>
<dbReference type="PIRSF" id="PIRSF009320">
    <property type="entry name" value="Nuc_binding_HP_1000"/>
    <property type="match status" value="1"/>
</dbReference>
<gene>
    <name evidence="2" type="ORF">QP460_000320</name>
</gene>
<name>A0AAW9SSC4_CORAY</name>
<feature type="domain" description="CobQ/CobB/MinD/ParA nucleotide binding" evidence="1">
    <location>
        <begin position="4"/>
        <end position="170"/>
    </location>
</feature>
<evidence type="ECO:0000313" key="2">
    <source>
        <dbReference type="EMBL" id="MEO3716039.1"/>
    </source>
</evidence>
<dbReference type="EMBL" id="JASOOY020000001">
    <property type="protein sequence ID" value="MEO3716039.1"/>
    <property type="molecule type" value="Genomic_DNA"/>
</dbReference>
<dbReference type="Proteomes" id="UP001223646">
    <property type="component" value="Unassembled WGS sequence"/>
</dbReference>
<reference evidence="2" key="2">
    <citation type="submission" date="2024-05" db="EMBL/GenBank/DDBJ databases">
        <authorList>
            <person name="Wolfe A."/>
        </authorList>
    </citation>
    <scope>NUCLEOTIDE SEQUENCE</scope>
    <source>
        <strain evidence="2">UMB1064</strain>
    </source>
</reference>
<organism evidence="2 3">
    <name type="scientific">Corynebacterium amycolatum</name>
    <dbReference type="NCBI Taxonomy" id="43765"/>
    <lineage>
        <taxon>Bacteria</taxon>
        <taxon>Bacillati</taxon>
        <taxon>Actinomycetota</taxon>
        <taxon>Actinomycetes</taxon>
        <taxon>Mycobacteriales</taxon>
        <taxon>Corynebacteriaceae</taxon>
        <taxon>Corynebacterium</taxon>
    </lineage>
</organism>
<dbReference type="InterPro" id="IPR027417">
    <property type="entry name" value="P-loop_NTPase"/>
</dbReference>
<dbReference type="InterPro" id="IPR050678">
    <property type="entry name" value="DNA_Partitioning_ATPase"/>
</dbReference>
<dbReference type="AlphaFoldDB" id="A0AAW9SSC4"/>
<sequence length="197" mass="20886">MTTIAICNNKGGTGKTTSTIMLATYFSTLGKKVAVHDADPQGSSTDWSLLAAEASDPLPFPVTPVNKRSVSISPTDADIVLIDCPPGDPALIDAALRTADAVIVPTSPSGIEVARMWETLEIITDKPAAVLITSAQLNTTTLEDLLNALDEAGVPTFSNIILARQAIKRAWGTTPSQWHGYDGVADEILTEFLPQNR</sequence>
<evidence type="ECO:0000313" key="3">
    <source>
        <dbReference type="Proteomes" id="UP001223646"/>
    </source>
</evidence>
<dbReference type="Pfam" id="PF01656">
    <property type="entry name" value="CbiA"/>
    <property type="match status" value="1"/>
</dbReference>
<dbReference type="PANTHER" id="PTHR13696:SF96">
    <property type="entry name" value="COBQ_COBB_MIND_PARA NUCLEOTIDE BINDING DOMAIN-CONTAINING PROTEIN"/>
    <property type="match status" value="1"/>
</dbReference>
<reference evidence="2" key="1">
    <citation type="submission" date="2023-05" db="EMBL/GenBank/DDBJ databases">
        <authorList>
            <person name="Du J."/>
        </authorList>
    </citation>
    <scope>NUCLEOTIDE SEQUENCE</scope>
    <source>
        <strain evidence="2">UMB1064</strain>
    </source>
</reference>
<dbReference type="InterPro" id="IPR002586">
    <property type="entry name" value="CobQ/CobB/MinD/ParA_Nub-bd_dom"/>
</dbReference>
<dbReference type="SUPFAM" id="SSF52540">
    <property type="entry name" value="P-loop containing nucleoside triphosphate hydrolases"/>
    <property type="match status" value="1"/>
</dbReference>
<protein>
    <submittedName>
        <fullName evidence="2">ParA family protein</fullName>
    </submittedName>
</protein>
<dbReference type="Gene3D" id="3.40.50.300">
    <property type="entry name" value="P-loop containing nucleotide triphosphate hydrolases"/>
    <property type="match status" value="1"/>
</dbReference>